<evidence type="ECO:0000313" key="2">
    <source>
        <dbReference type="Proteomes" id="UP000053593"/>
    </source>
</evidence>
<dbReference type="AlphaFoldDB" id="A0A0D0BV74"/>
<proteinExistence type="predicted"/>
<accession>A0A0D0BV74</accession>
<evidence type="ECO:0000313" key="1">
    <source>
        <dbReference type="EMBL" id="KIK59426.1"/>
    </source>
</evidence>
<organism evidence="1 2">
    <name type="scientific">Collybiopsis luxurians FD-317 M1</name>
    <dbReference type="NCBI Taxonomy" id="944289"/>
    <lineage>
        <taxon>Eukaryota</taxon>
        <taxon>Fungi</taxon>
        <taxon>Dikarya</taxon>
        <taxon>Basidiomycota</taxon>
        <taxon>Agaricomycotina</taxon>
        <taxon>Agaricomycetes</taxon>
        <taxon>Agaricomycetidae</taxon>
        <taxon>Agaricales</taxon>
        <taxon>Marasmiineae</taxon>
        <taxon>Omphalotaceae</taxon>
        <taxon>Collybiopsis</taxon>
        <taxon>Collybiopsis luxurians</taxon>
    </lineage>
</organism>
<dbReference type="EMBL" id="KN834779">
    <property type="protein sequence ID" value="KIK59426.1"/>
    <property type="molecule type" value="Genomic_DNA"/>
</dbReference>
<keyword evidence="2" id="KW-1185">Reference proteome</keyword>
<dbReference type="HOGENOM" id="CLU_2469319_0_0_1"/>
<reference evidence="1 2" key="1">
    <citation type="submission" date="2014-04" db="EMBL/GenBank/DDBJ databases">
        <title>Evolutionary Origins and Diversification of the Mycorrhizal Mutualists.</title>
        <authorList>
            <consortium name="DOE Joint Genome Institute"/>
            <consortium name="Mycorrhizal Genomics Consortium"/>
            <person name="Kohler A."/>
            <person name="Kuo A."/>
            <person name="Nagy L.G."/>
            <person name="Floudas D."/>
            <person name="Copeland A."/>
            <person name="Barry K.W."/>
            <person name="Cichocki N."/>
            <person name="Veneault-Fourrey C."/>
            <person name="LaButti K."/>
            <person name="Lindquist E.A."/>
            <person name="Lipzen A."/>
            <person name="Lundell T."/>
            <person name="Morin E."/>
            <person name="Murat C."/>
            <person name="Riley R."/>
            <person name="Ohm R."/>
            <person name="Sun H."/>
            <person name="Tunlid A."/>
            <person name="Henrissat B."/>
            <person name="Grigoriev I.V."/>
            <person name="Hibbett D.S."/>
            <person name="Martin F."/>
        </authorList>
    </citation>
    <scope>NUCLEOTIDE SEQUENCE [LARGE SCALE GENOMIC DNA]</scope>
    <source>
        <strain evidence="1 2">FD-317 M1</strain>
    </source>
</reference>
<dbReference type="Proteomes" id="UP000053593">
    <property type="component" value="Unassembled WGS sequence"/>
</dbReference>
<name>A0A0D0BV74_9AGAR</name>
<dbReference type="OrthoDB" id="3364132at2759"/>
<protein>
    <submittedName>
        <fullName evidence="1">Unplaced genomic scaffold GYMLUscaffold_31, whole genome shotgun sequence</fullName>
    </submittedName>
</protein>
<gene>
    <name evidence="1" type="ORF">GYMLUDRAFT_245123</name>
</gene>
<sequence length="88" mass="9879">MENKLRIGYQSAWVVVDGIRSQLYQPSSSPYVLDRKMHCAPGWIASTAGKPFSIFWRNEAGHVAIEAILKIDSVESPEHGRNELHSDV</sequence>